<dbReference type="RefSeq" id="WP_265464672.1">
    <property type="nucleotide sequence ID" value="NZ_JAPEQW010000002.1"/>
</dbReference>
<evidence type="ECO:0000313" key="2">
    <source>
        <dbReference type="Proteomes" id="UP001209682"/>
    </source>
</evidence>
<sequence>MSNDSEEYTPPAGNLIQFNLTGDYVPPAGNKLAFDLGKDGSIDPPGDTSYIYPNGYDSSSYGLPVFRLSFKKLYPSGIASSLIFGKPDVFNSLQFLKPSGSSFAAWGKPVLTNVRRPLSPAGIAAGSFGAPKVFNSRQYIKCTGFDSYVYGKPYLIGGVKYLKPSSIAAPAISSTHDIRDPQYTQYIRPAGMSSKLAFGSAELFPKRLSAKGFSSAVFGSPWVQRSPMPKGFDTQIFGTAWVSHHTRTLLANSVEAPLFEAFPTVIFRNRKIYVNSENDPISVFGDVGIRNTRRYLTVEGFDAFGMSSWHLVETNRRLIFTKSIGQLSSFGRAVLDNRTLSIRPQGLDAQRFGDSARAEYLHRRLNLHSFDSAALGKPEVSNDAAVIKPSAFEGEFGQAFISNWTRRLNTVGQVLELFGMATVWHKVRKVEMDGFTRTAFGVPELTHYVRRLQLNAGVSPAPAGTPRISYLRQFIYPAWEEEELSTRHIVGREQCIQVHGFDAVRFGTRIIPESASIYVSGMSGAFGMPDFDFMKRYIKVRSFGNIGDADYQRWGQLNKLHNSRQYIQQYQIIESGLEPIAPSAGSKISNRNRAIQVYGFDAYKPMTTTEVYNNARLIQPAGMTGPIFGEGSFIAHRIRRVFPDPIEAPLAGKWHVMWNAARVLEPSSIPQPGLGDAKFENTRRYFRWIGGIETAEYGVPMVDFAVRTLSFNSRYTIAPPVLPLPDVQLLTRYIEPIGQEYFKYGFHELNIHWNKIGPKWVHRDYVGEPIVKNLTPELHFRAPEFLEMGKPKIELLLRYVNAVDGINSQSFGKPIIADRKQKIQVQGIGIPEFSKQHKLKKTVAPPYSTQHIWLDKVTSEETDEASRHYGFESLQFGMLKVAEHAVRPSGINALRFGELRIQSNGIRVSYGIFGDINDVGQPMVTNSIRTISLDGDGINSPITAGTPRFSPHTIYAVIEAPAQAIANHNAENLHRVGEMYSRDGQGSMRFGTPKVSTNVVRNQFSPYGFSLMRVGQPQIDLKLQYIECVGFLSYRGGFHKAGDGKQDIKFYTGFTNLELGKPTVTMPPELHKTIKPSGFSAMQFGIQSIENLHREVKPQAINSLAMGASRGGTVYMPQSLHIGFPMPTTPSGFDAARYGNAWISLRVREINPAGFNSFLMEYDLTQFSRRMKVTRTELPRPVQFITPVGFESSRISAFNIRPGAHYIRPDGNADQYRKGAF</sequence>
<keyword evidence="2" id="KW-1185">Reference proteome</keyword>
<gene>
    <name evidence="1" type="ORF">OKC24_01955</name>
</gene>
<reference evidence="1 2" key="1">
    <citation type="submission" date="2022-11" db="EMBL/GenBank/DDBJ databases">
        <title>Acinetobacter entericus sp. nov., isolated from the gut of the plastic-eating larvae of the Coleoptera insect Zophobas atratus.</title>
        <authorList>
            <person name="Dong X."/>
            <person name="Yang Y."/>
        </authorList>
    </citation>
    <scope>NUCLEOTIDE SEQUENCE [LARGE SCALE GENOMIC DNA]</scope>
    <source>
        <strain evidence="1 2">BIT-DXN8</strain>
    </source>
</reference>
<name>A0ABT3NG67_9GAMM</name>
<dbReference type="Proteomes" id="UP001209682">
    <property type="component" value="Unassembled WGS sequence"/>
</dbReference>
<dbReference type="EMBL" id="JAPEQW010000002">
    <property type="protein sequence ID" value="MCW8037950.1"/>
    <property type="molecule type" value="Genomic_DNA"/>
</dbReference>
<organism evidence="1 2">
    <name type="scientific">Acinetobacter entericus</name>
    <dbReference type="NCBI Taxonomy" id="2989714"/>
    <lineage>
        <taxon>Bacteria</taxon>
        <taxon>Pseudomonadati</taxon>
        <taxon>Pseudomonadota</taxon>
        <taxon>Gammaproteobacteria</taxon>
        <taxon>Moraxellales</taxon>
        <taxon>Moraxellaceae</taxon>
        <taxon>Acinetobacter</taxon>
    </lineage>
</organism>
<comment type="caution">
    <text evidence="1">The sequence shown here is derived from an EMBL/GenBank/DDBJ whole genome shotgun (WGS) entry which is preliminary data.</text>
</comment>
<evidence type="ECO:0000313" key="1">
    <source>
        <dbReference type="EMBL" id="MCW8037950.1"/>
    </source>
</evidence>
<protein>
    <submittedName>
        <fullName evidence="1">Uncharacterized protein</fullName>
    </submittedName>
</protein>
<proteinExistence type="predicted"/>
<accession>A0ABT3NG67</accession>